<dbReference type="AlphaFoldDB" id="A0A815EF35"/>
<reference evidence="1" key="1">
    <citation type="submission" date="2021-02" db="EMBL/GenBank/DDBJ databases">
        <authorList>
            <person name="Nowell W R."/>
        </authorList>
    </citation>
    <scope>NUCLEOTIDE SEQUENCE</scope>
</reference>
<protein>
    <submittedName>
        <fullName evidence="1">Uncharacterized protein</fullName>
    </submittedName>
</protein>
<evidence type="ECO:0000313" key="2">
    <source>
        <dbReference type="Proteomes" id="UP000663864"/>
    </source>
</evidence>
<accession>A0A815EF35</accession>
<name>A0A815EF35_9BILA</name>
<sequence length="161" mass="18753">MKVKYWTCHSDGCVANVHTDKNDHFIKSNGQRHHIPEPEQIELRNLKGKVKERVKTETSSITKIYEEELARSNLSSTTLTIAFTAAEGTAEEQQDNCKKKYDDDVKKMWSDRLASVDKEKLLLLMIDLINERCKKIGERIQSIYKFQVQSFLSKSNLQFYH</sequence>
<evidence type="ECO:0000313" key="1">
    <source>
        <dbReference type="EMBL" id="CAF1310888.1"/>
    </source>
</evidence>
<proteinExistence type="predicted"/>
<organism evidence="1 2">
    <name type="scientific">Rotaria sordida</name>
    <dbReference type="NCBI Taxonomy" id="392033"/>
    <lineage>
        <taxon>Eukaryota</taxon>
        <taxon>Metazoa</taxon>
        <taxon>Spiralia</taxon>
        <taxon>Gnathifera</taxon>
        <taxon>Rotifera</taxon>
        <taxon>Eurotatoria</taxon>
        <taxon>Bdelloidea</taxon>
        <taxon>Philodinida</taxon>
        <taxon>Philodinidae</taxon>
        <taxon>Rotaria</taxon>
    </lineage>
</organism>
<comment type="caution">
    <text evidence="1">The sequence shown here is derived from an EMBL/GenBank/DDBJ whole genome shotgun (WGS) entry which is preliminary data.</text>
</comment>
<dbReference type="Proteomes" id="UP000663864">
    <property type="component" value="Unassembled WGS sequence"/>
</dbReference>
<gene>
    <name evidence="1" type="ORF">ZHD862_LOCUS28482</name>
</gene>
<dbReference type="EMBL" id="CAJNOT010002378">
    <property type="protein sequence ID" value="CAF1310888.1"/>
    <property type="molecule type" value="Genomic_DNA"/>
</dbReference>